<dbReference type="Gene3D" id="1.10.1040.10">
    <property type="entry name" value="N-(1-d-carboxylethyl)-l-norvaline Dehydrogenase, domain 2"/>
    <property type="match status" value="1"/>
</dbReference>
<organism evidence="5 6">
    <name type="scientific">Aliidongia dinghuensis</name>
    <dbReference type="NCBI Taxonomy" id="1867774"/>
    <lineage>
        <taxon>Bacteria</taxon>
        <taxon>Pseudomonadati</taxon>
        <taxon>Pseudomonadota</taxon>
        <taxon>Alphaproteobacteria</taxon>
        <taxon>Rhodospirillales</taxon>
        <taxon>Dongiaceae</taxon>
        <taxon>Aliidongia</taxon>
    </lineage>
</organism>
<keyword evidence="2" id="KW-0560">Oxidoreductase</keyword>
<dbReference type="Pfam" id="PF02737">
    <property type="entry name" value="3HCDH_N"/>
    <property type="match status" value="1"/>
</dbReference>
<dbReference type="SUPFAM" id="SSF48179">
    <property type="entry name" value="6-phosphogluconate dehydrogenase C-terminal domain-like"/>
    <property type="match status" value="1"/>
</dbReference>
<keyword evidence="6" id="KW-1185">Reference proteome</keyword>
<name>A0A8J2YU57_9PROT</name>
<dbReference type="Proteomes" id="UP000646365">
    <property type="component" value="Unassembled WGS sequence"/>
</dbReference>
<dbReference type="InterPro" id="IPR006180">
    <property type="entry name" value="3-OHacyl-CoA_DH_CS"/>
</dbReference>
<accession>A0A8J2YU57</accession>
<dbReference type="GO" id="GO:0050104">
    <property type="term" value="F:L-gulonate 3-dehydrogenase activity"/>
    <property type="evidence" value="ECO:0007669"/>
    <property type="project" value="TreeGrafter"/>
</dbReference>
<evidence type="ECO:0000313" key="5">
    <source>
        <dbReference type="EMBL" id="GGF18312.1"/>
    </source>
</evidence>
<dbReference type="SUPFAM" id="SSF51735">
    <property type="entry name" value="NAD(P)-binding Rossmann-fold domains"/>
    <property type="match status" value="1"/>
</dbReference>
<sequence>MALLAEFGLCDDPAAALARIALVPSLEKAVVGADLVQECGPEQLAAKQALFQALDAAAPSKALLASSSSAIVASLYTADLPGRDRCLVAHPVNPPHLVPIVELCAAPWVPAKTVERARRLYEQAGQVPVTVKREVEGFVVNRLQGALLTEGLRLVGEGIISPQDLDKTLADGLGLRWALIGPFATIELNAPGGIPDYCARFGGFYRRLAAEPPAPSVWDAENVAQVEAAWGPPPAPKEALRRSAARDRRIAALVAAKRSH</sequence>
<dbReference type="InterPro" id="IPR036291">
    <property type="entry name" value="NAD(P)-bd_dom_sf"/>
</dbReference>
<dbReference type="InterPro" id="IPR006176">
    <property type="entry name" value="3-OHacyl-CoA_DH_NAD-bd"/>
</dbReference>
<dbReference type="GO" id="GO:0006631">
    <property type="term" value="P:fatty acid metabolic process"/>
    <property type="evidence" value="ECO:0007669"/>
    <property type="project" value="InterPro"/>
</dbReference>
<dbReference type="EMBL" id="BMJQ01000006">
    <property type="protein sequence ID" value="GGF18312.1"/>
    <property type="molecule type" value="Genomic_DNA"/>
</dbReference>
<dbReference type="AlphaFoldDB" id="A0A8J2YU57"/>
<evidence type="ECO:0000259" key="4">
    <source>
        <dbReference type="Pfam" id="PF02737"/>
    </source>
</evidence>
<comment type="similarity">
    <text evidence="1">Belongs to the 3-hydroxyacyl-CoA dehydrogenase family.</text>
</comment>
<dbReference type="PANTHER" id="PTHR48075">
    <property type="entry name" value="3-HYDROXYACYL-COA DEHYDROGENASE FAMILY PROTEIN"/>
    <property type="match status" value="1"/>
</dbReference>
<proteinExistence type="inferred from homology"/>
<reference evidence="5" key="2">
    <citation type="submission" date="2020-09" db="EMBL/GenBank/DDBJ databases">
        <authorList>
            <person name="Sun Q."/>
            <person name="Zhou Y."/>
        </authorList>
    </citation>
    <scope>NUCLEOTIDE SEQUENCE</scope>
    <source>
        <strain evidence="5">CGMCC 1.15725</strain>
    </source>
</reference>
<evidence type="ECO:0000313" key="6">
    <source>
        <dbReference type="Proteomes" id="UP000646365"/>
    </source>
</evidence>
<evidence type="ECO:0000259" key="3">
    <source>
        <dbReference type="Pfam" id="PF00725"/>
    </source>
</evidence>
<evidence type="ECO:0000256" key="2">
    <source>
        <dbReference type="ARBA" id="ARBA00023002"/>
    </source>
</evidence>
<feature type="domain" description="3-hydroxyacyl-CoA dehydrogenase NAD binding" evidence="4">
    <location>
        <begin position="12"/>
        <end position="132"/>
    </location>
</feature>
<gene>
    <name evidence="5" type="ORF">GCM10011611_25240</name>
</gene>
<comment type="caution">
    <text evidence="5">The sequence shown here is derived from an EMBL/GenBank/DDBJ whole genome shotgun (WGS) entry which is preliminary data.</text>
</comment>
<dbReference type="InterPro" id="IPR006108">
    <property type="entry name" value="3HC_DH_C"/>
</dbReference>
<dbReference type="Pfam" id="PF00725">
    <property type="entry name" value="3HCDH"/>
    <property type="match status" value="1"/>
</dbReference>
<dbReference type="PROSITE" id="PS00067">
    <property type="entry name" value="3HCDH"/>
    <property type="match status" value="1"/>
</dbReference>
<dbReference type="PANTHER" id="PTHR48075:SF1">
    <property type="entry name" value="LAMBDA-CRYSTALLIN HOMOLOG"/>
    <property type="match status" value="1"/>
</dbReference>
<dbReference type="InterPro" id="IPR008927">
    <property type="entry name" value="6-PGluconate_DH-like_C_sf"/>
</dbReference>
<feature type="domain" description="3-hydroxyacyl-CoA dehydrogenase C-terminal" evidence="3">
    <location>
        <begin position="137"/>
        <end position="199"/>
    </location>
</feature>
<reference evidence="5" key="1">
    <citation type="journal article" date="2014" name="Int. J. Syst. Evol. Microbiol.">
        <title>Complete genome sequence of Corynebacterium casei LMG S-19264T (=DSM 44701T), isolated from a smear-ripened cheese.</title>
        <authorList>
            <consortium name="US DOE Joint Genome Institute (JGI-PGF)"/>
            <person name="Walter F."/>
            <person name="Albersmeier A."/>
            <person name="Kalinowski J."/>
            <person name="Ruckert C."/>
        </authorList>
    </citation>
    <scope>NUCLEOTIDE SEQUENCE</scope>
    <source>
        <strain evidence="5">CGMCC 1.15725</strain>
    </source>
</reference>
<protein>
    <submittedName>
        <fullName evidence="5">3-hydroxybutyryl-CoA dehydrogenase</fullName>
    </submittedName>
</protein>
<dbReference type="GO" id="GO:0070403">
    <property type="term" value="F:NAD+ binding"/>
    <property type="evidence" value="ECO:0007669"/>
    <property type="project" value="InterPro"/>
</dbReference>
<evidence type="ECO:0000256" key="1">
    <source>
        <dbReference type="ARBA" id="ARBA00009463"/>
    </source>
</evidence>
<dbReference type="InterPro" id="IPR013328">
    <property type="entry name" value="6PGD_dom2"/>
</dbReference>
<dbReference type="Gene3D" id="3.40.50.720">
    <property type="entry name" value="NAD(P)-binding Rossmann-like Domain"/>
    <property type="match status" value="1"/>
</dbReference>